<feature type="transmembrane region" description="Helical" evidence="1">
    <location>
        <begin position="590"/>
        <end position="613"/>
    </location>
</feature>
<keyword evidence="3" id="KW-1185">Reference proteome</keyword>
<comment type="caution">
    <text evidence="2">The sequence shown here is derived from an EMBL/GenBank/DDBJ whole genome shotgun (WGS) entry which is preliminary data.</text>
</comment>
<feature type="transmembrane region" description="Helical" evidence="1">
    <location>
        <begin position="213"/>
        <end position="235"/>
    </location>
</feature>
<dbReference type="Proteomes" id="UP000566819">
    <property type="component" value="Unassembled WGS sequence"/>
</dbReference>
<sequence length="697" mass="77843">MNDQTEMHLLNIEQSKPSTPQGPVQADAVGTIHDEFSIRRRPLQERIARTSSATSLSTLPSESLEMLSLGIPYNESTEASIQPPPPTHRNVDNKYSPVQPVLIIPPPGVTNDSLDLLISQNGTITSTPRNTNPLNLQLLQVAKFGPTVIPLLFSAMIGSALRLLARWKAQKGTKLKVASPSFRFIFPFLTSLHQTLEILFGSRSLASTISTLAIIRTPGIINIALILLWCISPLAGQASLRLLEFKNMTDVSVNATWFVPNITDLGHKPRSPFNASVNSEDRINIFTRYSWLLEYPPELSHKMGWAFPRSSTTGLSSAARDTIGIPMYSPSFSKYSPSTSHYGWTPLTHSANLTFPASLFEFRCPSVSQYSVEEPWVNILGPNISQFNEQNLEKMSQAGSGFFLHVDANQSSIQEELQRIVFGSFYQSKVTLWNCTVGLVTRNFEATCLDPSLGYYPDCSYKPTTPPKFSSHTPLRNESLATEISKLWSNVDYPPINASSLTELFIRYQTWDAADALVDLSQMDNITFSERLTTTFNSFWILVLDRSIPQEYLPGFAIDDRQHFWEGSVTKTTSSTPLLFRPFFIIVCNWLWFTILVITSTILILSSLACAWLRYHLNSPDILGYVSSLTIDNPYMQIPEIVPGSGSFLDSLDRARILGNIRVKIGDVDYENRSFGKIALALDDGTVVAYQKGRRVI</sequence>
<organism evidence="2 3">
    <name type="scientific">Cudoniella acicularis</name>
    <dbReference type="NCBI Taxonomy" id="354080"/>
    <lineage>
        <taxon>Eukaryota</taxon>
        <taxon>Fungi</taxon>
        <taxon>Dikarya</taxon>
        <taxon>Ascomycota</taxon>
        <taxon>Pezizomycotina</taxon>
        <taxon>Leotiomycetes</taxon>
        <taxon>Helotiales</taxon>
        <taxon>Tricladiaceae</taxon>
        <taxon>Cudoniella</taxon>
    </lineage>
</organism>
<proteinExistence type="predicted"/>
<protein>
    <submittedName>
        <fullName evidence="2">Uncharacterized protein</fullName>
    </submittedName>
</protein>
<accession>A0A8H4RLC3</accession>
<gene>
    <name evidence="2" type="ORF">G7Y89_g6411</name>
</gene>
<evidence type="ECO:0000313" key="2">
    <source>
        <dbReference type="EMBL" id="KAF4631718.1"/>
    </source>
</evidence>
<keyword evidence="1" id="KW-0472">Membrane</keyword>
<reference evidence="2 3" key="1">
    <citation type="submission" date="2020-03" db="EMBL/GenBank/DDBJ databases">
        <title>Draft Genome Sequence of Cudoniella acicularis.</title>
        <authorList>
            <person name="Buettner E."/>
            <person name="Kellner H."/>
        </authorList>
    </citation>
    <scope>NUCLEOTIDE SEQUENCE [LARGE SCALE GENOMIC DNA]</scope>
    <source>
        <strain evidence="2 3">DSM 108380</strain>
    </source>
</reference>
<evidence type="ECO:0000313" key="3">
    <source>
        <dbReference type="Proteomes" id="UP000566819"/>
    </source>
</evidence>
<keyword evidence="1" id="KW-1133">Transmembrane helix</keyword>
<feature type="transmembrane region" description="Helical" evidence="1">
    <location>
        <begin position="144"/>
        <end position="165"/>
    </location>
</feature>
<evidence type="ECO:0000256" key="1">
    <source>
        <dbReference type="SAM" id="Phobius"/>
    </source>
</evidence>
<name>A0A8H4RLC3_9HELO</name>
<dbReference type="OrthoDB" id="3692311at2759"/>
<dbReference type="EMBL" id="JAAMPI010000416">
    <property type="protein sequence ID" value="KAF4631718.1"/>
    <property type="molecule type" value="Genomic_DNA"/>
</dbReference>
<keyword evidence="1" id="KW-0812">Transmembrane</keyword>
<dbReference type="AlphaFoldDB" id="A0A8H4RLC3"/>